<proteinExistence type="predicted"/>
<gene>
    <name evidence="2" type="ORF">QUW28_01835</name>
</gene>
<accession>A0ABT7V6W5</accession>
<dbReference type="Proteomes" id="UP001529421">
    <property type="component" value="Unassembled WGS sequence"/>
</dbReference>
<evidence type="ECO:0000259" key="1">
    <source>
        <dbReference type="Pfam" id="PF02589"/>
    </source>
</evidence>
<reference evidence="3" key="1">
    <citation type="submission" date="2023-06" db="EMBL/GenBank/DDBJ databases">
        <title>Identification and characterization of horizontal gene transfer across gut microbiota members of farm animals based on homology search.</title>
        <authorList>
            <person name="Zeman M."/>
            <person name="Kubasova T."/>
            <person name="Jahodarova E."/>
            <person name="Nykrynova M."/>
            <person name="Rychlik I."/>
        </authorList>
    </citation>
    <scope>NUCLEOTIDE SEQUENCE [LARGE SCALE GENOMIC DNA]</scope>
    <source>
        <strain evidence="3">154_Feed</strain>
    </source>
</reference>
<evidence type="ECO:0000313" key="3">
    <source>
        <dbReference type="Proteomes" id="UP001529421"/>
    </source>
</evidence>
<evidence type="ECO:0000313" key="2">
    <source>
        <dbReference type="EMBL" id="MDM8274242.1"/>
    </source>
</evidence>
<dbReference type="PANTHER" id="PTHR36179">
    <property type="entry name" value="LUD_DOM DOMAIN-CONTAINING PROTEIN"/>
    <property type="match status" value="1"/>
</dbReference>
<dbReference type="PANTHER" id="PTHR36179:SF2">
    <property type="entry name" value="LUD DOMAIN-CONTAINING PROTEIN"/>
    <property type="match status" value="1"/>
</dbReference>
<feature type="domain" description="LUD" evidence="1">
    <location>
        <begin position="19"/>
        <end position="210"/>
    </location>
</feature>
<sequence>MATTTPSVLAAHEATAASVIKKLARHNMDGYFCPTSADAVELVTSWMHEGDSVTWGGSETFKETGMKAALDGAGIYRMLDRATATTPEEQRQMWLDRNVADWFFMSANALTTNGELVNIDGNSDRLSLLLHGPEHVVVLVGMNKLVADIDAGVKRIRTITCPLNASRLHTETPCDLTGVCAECHAPKCMCCNIVVTRHSRHEGRIRVVLIGEDLGY</sequence>
<dbReference type="InterPro" id="IPR003741">
    <property type="entry name" value="LUD_dom"/>
</dbReference>
<dbReference type="RefSeq" id="WP_289544091.1">
    <property type="nucleotide sequence ID" value="NZ_JAUDDZ010000002.1"/>
</dbReference>
<keyword evidence="3" id="KW-1185">Reference proteome</keyword>
<comment type="caution">
    <text evidence="2">The sequence shown here is derived from an EMBL/GenBank/DDBJ whole genome shotgun (WGS) entry which is preliminary data.</text>
</comment>
<name>A0ABT7V6W5_9ACTN</name>
<organism evidence="2 3">
    <name type="scientific">Enorma phocaeensis</name>
    <dbReference type="NCBI Taxonomy" id="1871019"/>
    <lineage>
        <taxon>Bacteria</taxon>
        <taxon>Bacillati</taxon>
        <taxon>Actinomycetota</taxon>
        <taxon>Coriobacteriia</taxon>
        <taxon>Coriobacteriales</taxon>
        <taxon>Coriobacteriaceae</taxon>
        <taxon>Enorma</taxon>
    </lineage>
</organism>
<protein>
    <submittedName>
        <fullName evidence="2">Lactate utilization protein</fullName>
    </submittedName>
</protein>
<dbReference type="Pfam" id="PF02589">
    <property type="entry name" value="LUD_dom"/>
    <property type="match status" value="1"/>
</dbReference>
<dbReference type="EMBL" id="JAUDDZ010000002">
    <property type="protein sequence ID" value="MDM8274242.1"/>
    <property type="molecule type" value="Genomic_DNA"/>
</dbReference>